<proteinExistence type="predicted"/>
<evidence type="ECO:0000259" key="4">
    <source>
        <dbReference type="SMART" id="SM00421"/>
    </source>
</evidence>
<dbReference type="AlphaFoldDB" id="A0A5D6VZ34"/>
<dbReference type="SUPFAM" id="SSF46894">
    <property type="entry name" value="C-terminal effector domain of the bipartite response regulators"/>
    <property type="match status" value="1"/>
</dbReference>
<dbReference type="EMBL" id="VTOY01000009">
    <property type="protein sequence ID" value="TYZ21381.1"/>
    <property type="molecule type" value="Genomic_DNA"/>
</dbReference>
<dbReference type="SMART" id="SM00421">
    <property type="entry name" value="HTH_LUXR"/>
    <property type="match status" value="1"/>
</dbReference>
<evidence type="ECO:0000256" key="3">
    <source>
        <dbReference type="ARBA" id="ARBA00023163"/>
    </source>
</evidence>
<keyword evidence="6" id="KW-1185">Reference proteome</keyword>
<organism evidence="5 6">
    <name type="scientific">Selenomonas ruminis</name>
    <dbReference type="NCBI Taxonomy" id="2593411"/>
    <lineage>
        <taxon>Bacteria</taxon>
        <taxon>Bacillati</taxon>
        <taxon>Bacillota</taxon>
        <taxon>Negativicutes</taxon>
        <taxon>Selenomonadales</taxon>
        <taxon>Selenomonadaceae</taxon>
        <taxon>Selenomonas</taxon>
    </lineage>
</organism>
<keyword evidence="1" id="KW-0805">Transcription regulation</keyword>
<dbReference type="GO" id="GO:0006355">
    <property type="term" value="P:regulation of DNA-templated transcription"/>
    <property type="evidence" value="ECO:0007669"/>
    <property type="project" value="InterPro"/>
</dbReference>
<name>A0A5D6VZ34_9FIRM</name>
<dbReference type="Proteomes" id="UP000323646">
    <property type="component" value="Unassembled WGS sequence"/>
</dbReference>
<keyword evidence="2" id="KW-0238">DNA-binding</keyword>
<dbReference type="GO" id="GO:0003677">
    <property type="term" value="F:DNA binding"/>
    <property type="evidence" value="ECO:0007669"/>
    <property type="project" value="UniProtKB-KW"/>
</dbReference>
<sequence length="262" mass="30999">MLYLDENECHVMTMAVLKCYEASVDEYRQAVFEALESLVPFACGVSFILLNKNDDKRHVRPMSYKWSFTMPSFEEMAARALRLGKSYPYRSLEWRRESLVFRDTDVLSEEFLESSDFYQQVRKPIGMHYSCKLWLVKNDLLLGKFGLLRPKEMGNFTEQELMKLRCIEPHIAQRLYAFHPQNDRNQRIRTVLKQRFRLTEREIQITGLLCRGWSNRQISERVNSAESTVKKHVYTICKKMKEPNRASVMCRCVLEDVMPLSI</sequence>
<dbReference type="RefSeq" id="WP_149171892.1">
    <property type="nucleotide sequence ID" value="NZ_VTOY01000009.1"/>
</dbReference>
<dbReference type="Pfam" id="PF00196">
    <property type="entry name" value="GerE"/>
    <property type="match status" value="1"/>
</dbReference>
<evidence type="ECO:0000256" key="1">
    <source>
        <dbReference type="ARBA" id="ARBA00023015"/>
    </source>
</evidence>
<evidence type="ECO:0000313" key="6">
    <source>
        <dbReference type="Proteomes" id="UP000323646"/>
    </source>
</evidence>
<feature type="domain" description="HTH luxR-type" evidence="4">
    <location>
        <begin position="195"/>
        <end position="252"/>
    </location>
</feature>
<dbReference type="InterPro" id="IPR000792">
    <property type="entry name" value="Tscrpt_reg_LuxR_C"/>
</dbReference>
<dbReference type="PRINTS" id="PR00038">
    <property type="entry name" value="HTHLUXR"/>
</dbReference>
<dbReference type="PANTHER" id="PTHR44688">
    <property type="entry name" value="DNA-BINDING TRANSCRIPTIONAL ACTIVATOR DEVR_DOSR"/>
    <property type="match status" value="1"/>
</dbReference>
<dbReference type="InterPro" id="IPR016032">
    <property type="entry name" value="Sig_transdc_resp-reg_C-effctor"/>
</dbReference>
<dbReference type="Gene3D" id="1.10.10.10">
    <property type="entry name" value="Winged helix-like DNA-binding domain superfamily/Winged helix DNA-binding domain"/>
    <property type="match status" value="1"/>
</dbReference>
<reference evidence="5 6" key="1">
    <citation type="submission" date="2019-08" db="EMBL/GenBank/DDBJ databases">
        <title>Selenomonas sp. mPRGC5 and Selenomonas sp. mPRGC8 isolated from ruminal fluid of dairy goat (Capra hircus).</title>
        <authorList>
            <person name="Poothong S."/>
            <person name="Nuengjamnong C."/>
            <person name="Tanasupawat S."/>
        </authorList>
    </citation>
    <scope>NUCLEOTIDE SEQUENCE [LARGE SCALE GENOMIC DNA]</scope>
    <source>
        <strain evidence="6">mPRGC5</strain>
    </source>
</reference>
<dbReference type="OrthoDB" id="1662986at2"/>
<accession>A0A5D6VZ34</accession>
<evidence type="ECO:0000256" key="2">
    <source>
        <dbReference type="ARBA" id="ARBA00023125"/>
    </source>
</evidence>
<dbReference type="InterPro" id="IPR036388">
    <property type="entry name" value="WH-like_DNA-bd_sf"/>
</dbReference>
<keyword evidence="3" id="KW-0804">Transcription</keyword>
<gene>
    <name evidence="5" type="ORF">FZ040_10225</name>
</gene>
<dbReference type="CDD" id="cd06170">
    <property type="entry name" value="LuxR_C_like"/>
    <property type="match status" value="1"/>
</dbReference>
<evidence type="ECO:0000313" key="5">
    <source>
        <dbReference type="EMBL" id="TYZ21381.1"/>
    </source>
</evidence>
<protein>
    <submittedName>
        <fullName evidence="5">Response regulator transcription factor</fullName>
    </submittedName>
</protein>
<dbReference type="PANTHER" id="PTHR44688:SF16">
    <property type="entry name" value="DNA-BINDING TRANSCRIPTIONAL ACTIVATOR DEVR_DOSR"/>
    <property type="match status" value="1"/>
</dbReference>
<comment type="caution">
    <text evidence="5">The sequence shown here is derived from an EMBL/GenBank/DDBJ whole genome shotgun (WGS) entry which is preliminary data.</text>
</comment>